<dbReference type="STRING" id="205917.A0A4Y9Z8K9"/>
<evidence type="ECO:0000313" key="6">
    <source>
        <dbReference type="EMBL" id="TFY70141.1"/>
    </source>
</evidence>
<name>A0A4Y9Z8K9_9AGAM</name>
<gene>
    <name evidence="6" type="ORF">EVG20_g2865</name>
</gene>
<keyword evidence="1" id="KW-0479">Metal-binding</keyword>
<organism evidence="6 7">
    <name type="scientific">Dentipellis fragilis</name>
    <dbReference type="NCBI Taxonomy" id="205917"/>
    <lineage>
        <taxon>Eukaryota</taxon>
        <taxon>Fungi</taxon>
        <taxon>Dikarya</taxon>
        <taxon>Basidiomycota</taxon>
        <taxon>Agaricomycotina</taxon>
        <taxon>Agaricomycetes</taxon>
        <taxon>Russulales</taxon>
        <taxon>Hericiaceae</taxon>
        <taxon>Dentipellis</taxon>
    </lineage>
</organism>
<accession>A0A4Y9Z8K9</accession>
<evidence type="ECO:0000256" key="2">
    <source>
        <dbReference type="ARBA" id="ARBA00022771"/>
    </source>
</evidence>
<dbReference type="Pfam" id="PF01753">
    <property type="entry name" value="zf-MYND"/>
    <property type="match status" value="1"/>
</dbReference>
<keyword evidence="7" id="KW-1185">Reference proteome</keyword>
<dbReference type="PROSITE" id="PS50865">
    <property type="entry name" value="ZF_MYND_2"/>
    <property type="match status" value="1"/>
</dbReference>
<evidence type="ECO:0000256" key="3">
    <source>
        <dbReference type="ARBA" id="ARBA00022833"/>
    </source>
</evidence>
<dbReference type="EMBL" id="SEOQ01000119">
    <property type="protein sequence ID" value="TFY70141.1"/>
    <property type="molecule type" value="Genomic_DNA"/>
</dbReference>
<dbReference type="Gene3D" id="6.10.140.2220">
    <property type="match status" value="1"/>
</dbReference>
<dbReference type="AlphaFoldDB" id="A0A4Y9Z8K9"/>
<comment type="caution">
    <text evidence="6">The sequence shown here is derived from an EMBL/GenBank/DDBJ whole genome shotgun (WGS) entry which is preliminary data.</text>
</comment>
<keyword evidence="3" id="KW-0862">Zinc</keyword>
<dbReference type="InterPro" id="IPR002893">
    <property type="entry name" value="Znf_MYND"/>
</dbReference>
<evidence type="ECO:0000259" key="5">
    <source>
        <dbReference type="PROSITE" id="PS50865"/>
    </source>
</evidence>
<keyword evidence="2 4" id="KW-0863">Zinc-finger</keyword>
<evidence type="ECO:0000256" key="1">
    <source>
        <dbReference type="ARBA" id="ARBA00022723"/>
    </source>
</evidence>
<dbReference type="OrthoDB" id="3149405at2759"/>
<evidence type="ECO:0000313" key="7">
    <source>
        <dbReference type="Proteomes" id="UP000298327"/>
    </source>
</evidence>
<dbReference type="SUPFAM" id="SSF144232">
    <property type="entry name" value="HIT/MYND zinc finger-like"/>
    <property type="match status" value="1"/>
</dbReference>
<proteinExistence type="predicted"/>
<protein>
    <recommendedName>
        <fullName evidence="5">MYND-type domain-containing protein</fullName>
    </recommendedName>
</protein>
<reference evidence="6 7" key="1">
    <citation type="submission" date="2019-02" db="EMBL/GenBank/DDBJ databases">
        <title>Genome sequencing of the rare red list fungi Dentipellis fragilis.</title>
        <authorList>
            <person name="Buettner E."/>
            <person name="Kellner H."/>
        </authorList>
    </citation>
    <scope>NUCLEOTIDE SEQUENCE [LARGE SCALE GENOMIC DNA]</scope>
    <source>
        <strain evidence="6 7">DSM 105465</strain>
    </source>
</reference>
<feature type="domain" description="MYND-type" evidence="5">
    <location>
        <begin position="23"/>
        <end position="64"/>
    </location>
</feature>
<sequence>MPIIDPSLGVVLPEKKPKRRCFWRNCPRDRASAATTKACARCKLVRYCSSSCQKADWKNHKEVCREPQNVDIGAWISVHEPELRWAAAQSLGGYSGSGPAAESPENPFVMLDVNVVPLEIILDEHSQSGQLYSIYDFKESARIRHNGGLGTAFVSFEIYGMQRGAGSLIFRQYKLGRPASASRGYVSNWKWVVKSLANDEFYDADLLHAINNSLLPADSTEDVLEEVD</sequence>
<dbReference type="GO" id="GO:0008270">
    <property type="term" value="F:zinc ion binding"/>
    <property type="evidence" value="ECO:0007669"/>
    <property type="project" value="UniProtKB-KW"/>
</dbReference>
<dbReference type="Proteomes" id="UP000298327">
    <property type="component" value="Unassembled WGS sequence"/>
</dbReference>
<evidence type="ECO:0000256" key="4">
    <source>
        <dbReference type="PROSITE-ProRule" id="PRU00134"/>
    </source>
</evidence>